<keyword evidence="1" id="KW-1133">Transmembrane helix</keyword>
<name>A0A0V0QWR9_PSEPJ</name>
<evidence type="ECO:0000313" key="3">
    <source>
        <dbReference type="Proteomes" id="UP000054937"/>
    </source>
</evidence>
<evidence type="ECO:0000313" key="2">
    <source>
        <dbReference type="EMBL" id="KRX06670.1"/>
    </source>
</evidence>
<comment type="caution">
    <text evidence="2">The sequence shown here is derived from an EMBL/GenBank/DDBJ whole genome shotgun (WGS) entry which is preliminary data.</text>
</comment>
<protein>
    <recommendedName>
        <fullName evidence="4">Transmembrane protein</fullName>
    </recommendedName>
</protein>
<dbReference type="InParanoid" id="A0A0V0QWR9"/>
<keyword evidence="3" id="KW-1185">Reference proteome</keyword>
<dbReference type="Proteomes" id="UP000054937">
    <property type="component" value="Unassembled WGS sequence"/>
</dbReference>
<organism evidence="2 3">
    <name type="scientific">Pseudocohnilembus persalinus</name>
    <name type="common">Ciliate</name>
    <dbReference type="NCBI Taxonomy" id="266149"/>
    <lineage>
        <taxon>Eukaryota</taxon>
        <taxon>Sar</taxon>
        <taxon>Alveolata</taxon>
        <taxon>Ciliophora</taxon>
        <taxon>Intramacronucleata</taxon>
        <taxon>Oligohymenophorea</taxon>
        <taxon>Scuticociliatia</taxon>
        <taxon>Philasterida</taxon>
        <taxon>Pseudocohnilembidae</taxon>
        <taxon>Pseudocohnilembus</taxon>
    </lineage>
</organism>
<gene>
    <name evidence="2" type="ORF">PPERSA_07904</name>
</gene>
<keyword evidence="1" id="KW-0812">Transmembrane</keyword>
<sequence>MLIITTILFPAILFAGVYALFVGSFLFSMFIMGFYYCFCKRKQKPQYYKIPMLKQELTGENYQIQQDIKKGGFKLNMNQKYDITQKKKLHSVQLCRYDLKKGIYIAGPNQIVYSKNGNQECVIYNCLTNEKEYKYKESIYKGTVQNCPILQQPQFEGLRILVQHRIRDSVNMVVFYHNFIVQTYVLKRVQRQRRNQIRVMSDYKFNIHVVGKYKILFEFYDDARSLYYNQVLDLQQYYEQQQEDFYGNIKNKVQCKQVCQNVKDNKKLNEDQKNNKIYQFEAGSAVINQHDNKYIYGQNQTLQILQDFEISKNNSNVNKVHNLDIQSQRSENTQVEQLNNMESQNKLEVIIQN</sequence>
<accession>A0A0V0QWR9</accession>
<evidence type="ECO:0000256" key="1">
    <source>
        <dbReference type="SAM" id="Phobius"/>
    </source>
</evidence>
<proteinExistence type="predicted"/>
<keyword evidence="1" id="KW-0472">Membrane</keyword>
<reference evidence="2 3" key="1">
    <citation type="journal article" date="2015" name="Sci. Rep.">
        <title>Genome of the facultative scuticociliatosis pathogen Pseudocohnilembus persalinus provides insight into its virulence through horizontal gene transfer.</title>
        <authorList>
            <person name="Xiong J."/>
            <person name="Wang G."/>
            <person name="Cheng J."/>
            <person name="Tian M."/>
            <person name="Pan X."/>
            <person name="Warren A."/>
            <person name="Jiang C."/>
            <person name="Yuan D."/>
            <person name="Miao W."/>
        </authorList>
    </citation>
    <scope>NUCLEOTIDE SEQUENCE [LARGE SCALE GENOMIC DNA]</scope>
    <source>
        <strain evidence="2">36N120E</strain>
    </source>
</reference>
<dbReference type="AlphaFoldDB" id="A0A0V0QWR9"/>
<evidence type="ECO:0008006" key="4">
    <source>
        <dbReference type="Google" id="ProtNLM"/>
    </source>
</evidence>
<dbReference type="EMBL" id="LDAU01000093">
    <property type="protein sequence ID" value="KRX06670.1"/>
    <property type="molecule type" value="Genomic_DNA"/>
</dbReference>
<feature type="transmembrane region" description="Helical" evidence="1">
    <location>
        <begin position="12"/>
        <end position="38"/>
    </location>
</feature>